<protein>
    <submittedName>
        <fullName evidence="3">Conserved repeat domain-containing protein</fullName>
    </submittedName>
</protein>
<dbReference type="PANTHER" id="PTHR34819:SF5">
    <property type="entry name" value="CONSERVED REPEAT DOMAIN PROTEIN"/>
    <property type="match status" value="1"/>
</dbReference>
<evidence type="ECO:0000313" key="3">
    <source>
        <dbReference type="EMBL" id="SCL20017.1"/>
    </source>
</evidence>
<dbReference type="PANTHER" id="PTHR34819">
    <property type="entry name" value="LARGE CYSTEINE-RICH PERIPLASMIC PROTEIN OMCB"/>
    <property type="match status" value="1"/>
</dbReference>
<dbReference type="Pfam" id="PF01345">
    <property type="entry name" value="DUF11"/>
    <property type="match status" value="3"/>
</dbReference>
<keyword evidence="1" id="KW-0732">Signal</keyword>
<dbReference type="GO" id="GO:0005975">
    <property type="term" value="P:carbohydrate metabolic process"/>
    <property type="evidence" value="ECO:0007669"/>
    <property type="project" value="UniProtKB-ARBA"/>
</dbReference>
<dbReference type="Gene3D" id="2.60.40.10">
    <property type="entry name" value="Immunoglobulins"/>
    <property type="match status" value="2"/>
</dbReference>
<dbReference type="InterPro" id="IPR013783">
    <property type="entry name" value="Ig-like_fold"/>
</dbReference>
<feature type="domain" description="DUF11" evidence="2">
    <location>
        <begin position="279"/>
        <end position="397"/>
    </location>
</feature>
<name>A0A1C6RS99_9ACTN</name>
<feature type="signal peptide" evidence="1">
    <location>
        <begin position="1"/>
        <end position="29"/>
    </location>
</feature>
<feature type="chain" id="PRO_5008745049" evidence="1">
    <location>
        <begin position="30"/>
        <end position="401"/>
    </location>
</feature>
<dbReference type="NCBIfam" id="TIGR01451">
    <property type="entry name" value="B_ant_repeat"/>
    <property type="match status" value="2"/>
</dbReference>
<sequence>MSRPARTRLLSALLLGLVSVVIPAGPARAADPVDLFISDVSDRPDPVFAGSTVSYFVSVGNRGPGTATGVLLTAPLPVGVSFQSSGGDDRCSATSTAVTCDLGTMGAPGVTSPLIIQVTPTEAGTLSLTFTVSSDEPDADPSDNTRTATTTVTTPTEADVALQLNASAGPTYAGTQFFISAGAFNSGPAPATGVTARLLLPAGLSVLFGAACVPDRVGSVCTVGPMELPSPGGSIALIALTASAPGAYTISGSVTADQPDPQPANNSGAVTITALPAADLAVTVSESADPAVPGRPLTYTLTVTNRGPSPSVVHLTDEWSGTVAGGLKLLSLEPSQGGCGSPTAGRVECDLGTLASGATATVAVSLRPQGVGTVTNQVRVTGTEYDGEPTNNAASETTAVG</sequence>
<accession>A0A1C6RS99</accession>
<dbReference type="STRING" id="568872.GA0070624_1897"/>
<keyword evidence="4" id="KW-1185">Reference proteome</keyword>
<evidence type="ECO:0000313" key="4">
    <source>
        <dbReference type="Proteomes" id="UP000199413"/>
    </source>
</evidence>
<dbReference type="InterPro" id="IPR001434">
    <property type="entry name" value="OmcB-like_DUF11"/>
</dbReference>
<organism evidence="3 4">
    <name type="scientific">Micromonospora rhizosphaerae</name>
    <dbReference type="NCBI Taxonomy" id="568872"/>
    <lineage>
        <taxon>Bacteria</taxon>
        <taxon>Bacillati</taxon>
        <taxon>Actinomycetota</taxon>
        <taxon>Actinomycetes</taxon>
        <taxon>Micromonosporales</taxon>
        <taxon>Micromonosporaceae</taxon>
        <taxon>Micromonospora</taxon>
    </lineage>
</organism>
<feature type="domain" description="DUF11" evidence="2">
    <location>
        <begin position="159"/>
        <end position="272"/>
    </location>
</feature>
<feature type="domain" description="DUF11" evidence="2">
    <location>
        <begin position="34"/>
        <end position="149"/>
    </location>
</feature>
<dbReference type="InterPro" id="IPR047589">
    <property type="entry name" value="DUF11_rpt"/>
</dbReference>
<evidence type="ECO:0000256" key="1">
    <source>
        <dbReference type="SAM" id="SignalP"/>
    </source>
</evidence>
<reference evidence="4" key="1">
    <citation type="submission" date="2016-06" db="EMBL/GenBank/DDBJ databases">
        <authorList>
            <person name="Varghese N."/>
            <person name="Submissions Spin"/>
        </authorList>
    </citation>
    <scope>NUCLEOTIDE SEQUENCE [LARGE SCALE GENOMIC DNA]</scope>
    <source>
        <strain evidence="4">DSM 45431</strain>
    </source>
</reference>
<evidence type="ECO:0000259" key="2">
    <source>
        <dbReference type="Pfam" id="PF01345"/>
    </source>
</evidence>
<proteinExistence type="predicted"/>
<dbReference type="EMBL" id="FMHV01000002">
    <property type="protein sequence ID" value="SCL20017.1"/>
    <property type="molecule type" value="Genomic_DNA"/>
</dbReference>
<dbReference type="RefSeq" id="WP_176731639.1">
    <property type="nucleotide sequence ID" value="NZ_FMHV01000002.1"/>
</dbReference>
<gene>
    <name evidence="3" type="ORF">GA0070624_1897</name>
</gene>
<dbReference type="AlphaFoldDB" id="A0A1C6RS99"/>
<dbReference type="InterPro" id="IPR051172">
    <property type="entry name" value="Chlamydia_OmcB"/>
</dbReference>
<dbReference type="Proteomes" id="UP000199413">
    <property type="component" value="Unassembled WGS sequence"/>
</dbReference>